<evidence type="ECO:0000313" key="2">
    <source>
        <dbReference type="Proteomes" id="UP000288024"/>
    </source>
</evidence>
<reference evidence="1 2" key="1">
    <citation type="submission" date="2019-01" db="EMBL/GenBank/DDBJ databases">
        <title>Bacillus sp. M5HDSG1-1, whole genome shotgun sequence.</title>
        <authorList>
            <person name="Tuo L."/>
        </authorList>
    </citation>
    <scope>NUCLEOTIDE SEQUENCE [LARGE SCALE GENOMIC DNA]</scope>
    <source>
        <strain evidence="1 2">M5HDSG1-1</strain>
    </source>
</reference>
<keyword evidence="2" id="KW-1185">Reference proteome</keyword>
<evidence type="ECO:0000313" key="1">
    <source>
        <dbReference type="EMBL" id="RVT62670.1"/>
    </source>
</evidence>
<dbReference type="AlphaFoldDB" id="A0A437KB96"/>
<gene>
    <name evidence="1" type="ORF">EM808_12960</name>
</gene>
<organism evidence="1 2">
    <name type="scientific">Niallia taxi</name>
    <dbReference type="NCBI Taxonomy" id="2499688"/>
    <lineage>
        <taxon>Bacteria</taxon>
        <taxon>Bacillati</taxon>
        <taxon>Bacillota</taxon>
        <taxon>Bacilli</taxon>
        <taxon>Bacillales</taxon>
        <taxon>Bacillaceae</taxon>
        <taxon>Niallia</taxon>
    </lineage>
</organism>
<protein>
    <submittedName>
        <fullName evidence="1">Uncharacterized protein</fullName>
    </submittedName>
</protein>
<accession>A0A437KB96</accession>
<dbReference type="Proteomes" id="UP000288024">
    <property type="component" value="Unassembled WGS sequence"/>
</dbReference>
<proteinExistence type="predicted"/>
<dbReference type="RefSeq" id="WP_127738621.1">
    <property type="nucleotide sequence ID" value="NZ_RZTZ01000004.1"/>
</dbReference>
<name>A0A437KB96_9BACI</name>
<sequence length="213" mass="25169">MDELWIQEEDLQEALKEHFLPFRIELSGGEPKVYCISVDEKDDRTEEEYLIKFLSATKTFPLYVTYSIEYLILAEYEKELNELGLEYEVRYTTSQRVFYTHRRIRRYYHPASIFVKNMDINTLAKIINANYGIAQMNEFFAISSEDNVRFDHNERAAVIEAKPNSFYITPGFDGHGFYLFSNEERYSSIMKLMDNLPEGTEVTQINDKLIDEI</sequence>
<dbReference type="EMBL" id="RZTZ01000004">
    <property type="protein sequence ID" value="RVT62670.1"/>
    <property type="molecule type" value="Genomic_DNA"/>
</dbReference>
<comment type="caution">
    <text evidence="1">The sequence shown here is derived from an EMBL/GenBank/DDBJ whole genome shotgun (WGS) entry which is preliminary data.</text>
</comment>